<proteinExistence type="predicted"/>
<dbReference type="PANTHER" id="PTHR35007">
    <property type="entry name" value="INTEGRAL MEMBRANE PROTEIN-RELATED"/>
    <property type="match status" value="1"/>
</dbReference>
<evidence type="ECO:0000313" key="8">
    <source>
        <dbReference type="EMBL" id="BCK74590.1"/>
    </source>
</evidence>
<evidence type="ECO:0000256" key="5">
    <source>
        <dbReference type="ARBA" id="ARBA00023136"/>
    </source>
</evidence>
<dbReference type="InterPro" id="IPR018076">
    <property type="entry name" value="T2SS_GspF_dom"/>
</dbReference>
<evidence type="ECO:0000256" key="3">
    <source>
        <dbReference type="ARBA" id="ARBA00022692"/>
    </source>
</evidence>
<dbReference type="Proteomes" id="UP000516424">
    <property type="component" value="Chromosome"/>
</dbReference>
<evidence type="ECO:0000256" key="2">
    <source>
        <dbReference type="ARBA" id="ARBA00022475"/>
    </source>
</evidence>
<dbReference type="GO" id="GO:0005886">
    <property type="term" value="C:plasma membrane"/>
    <property type="evidence" value="ECO:0007669"/>
    <property type="project" value="UniProtKB-SubCell"/>
</dbReference>
<keyword evidence="5 6" id="KW-0472">Membrane</keyword>
<comment type="subcellular location">
    <subcellularLocation>
        <location evidence="1">Cell membrane</location>
        <topology evidence="1">Multi-pass membrane protein</topology>
    </subcellularLocation>
</comment>
<keyword evidence="4 6" id="KW-1133">Transmembrane helix</keyword>
<sequence>MDSYIETRFDGVVESGKYSEFYDDIPTKIITNKVIKKTYFDHILKILFSFDRNSEICSGDEFKRFSLFSFIFFFLIFIFCISYIPFNFTVVFIFSALWIVFIRFHFVRKVNKFRKNLVEQLPDTVFMMARSLKIGVSLSRTLELIARQSPEPTKALFEDVVKKISVGKELGEVLDELAIKSGMNEYRFFSIITKLQNKTGGGLADILNEFGKNIRKRISARKKAIALASEARMSCYVLSALPIFMAVVLSIMNPQYVSVLYRTDSGLKLLYVAMVLFFSGISSMFLVTKLTLR</sequence>
<dbReference type="EMBL" id="AP023410">
    <property type="protein sequence ID" value="BCK74590.1"/>
    <property type="molecule type" value="Genomic_DNA"/>
</dbReference>
<keyword evidence="3 6" id="KW-0812">Transmembrane</keyword>
<organism evidence="8 9">
    <name type="scientific">Acetobacter aceti NBRC 14818</name>
    <dbReference type="NCBI Taxonomy" id="887700"/>
    <lineage>
        <taxon>Bacteria</taxon>
        <taxon>Pseudomonadati</taxon>
        <taxon>Pseudomonadota</taxon>
        <taxon>Alphaproteobacteria</taxon>
        <taxon>Acetobacterales</taxon>
        <taxon>Acetobacteraceae</taxon>
        <taxon>Acetobacter</taxon>
        <taxon>Acetobacter subgen. Acetobacter</taxon>
    </lineage>
</organism>
<dbReference type="Gene3D" id="1.20.81.30">
    <property type="entry name" value="Type II secretion system (T2SS), domain F"/>
    <property type="match status" value="1"/>
</dbReference>
<feature type="transmembrane region" description="Helical" evidence="6">
    <location>
        <begin position="65"/>
        <end position="84"/>
    </location>
</feature>
<dbReference type="InterPro" id="IPR042094">
    <property type="entry name" value="T2SS_GspF_sf"/>
</dbReference>
<protein>
    <recommendedName>
        <fullName evidence="7">Type II secretion system protein GspF domain-containing protein</fullName>
    </recommendedName>
</protein>
<name>A0AB33I6N8_ACEAC</name>
<dbReference type="Pfam" id="PF00482">
    <property type="entry name" value="T2SSF"/>
    <property type="match status" value="1"/>
</dbReference>
<accession>A0AB33I6N8</accession>
<evidence type="ECO:0000256" key="4">
    <source>
        <dbReference type="ARBA" id="ARBA00022989"/>
    </source>
</evidence>
<keyword evidence="2" id="KW-1003">Cell membrane</keyword>
<evidence type="ECO:0000259" key="7">
    <source>
        <dbReference type="Pfam" id="PF00482"/>
    </source>
</evidence>
<dbReference type="PANTHER" id="PTHR35007:SF1">
    <property type="entry name" value="PILUS ASSEMBLY PROTEIN"/>
    <property type="match status" value="1"/>
</dbReference>
<feature type="transmembrane region" description="Helical" evidence="6">
    <location>
        <begin position="269"/>
        <end position="287"/>
    </location>
</feature>
<keyword evidence="9" id="KW-1185">Reference proteome</keyword>
<evidence type="ECO:0000256" key="1">
    <source>
        <dbReference type="ARBA" id="ARBA00004651"/>
    </source>
</evidence>
<feature type="transmembrane region" description="Helical" evidence="6">
    <location>
        <begin position="224"/>
        <end position="249"/>
    </location>
</feature>
<evidence type="ECO:0000256" key="6">
    <source>
        <dbReference type="SAM" id="Phobius"/>
    </source>
</evidence>
<evidence type="ECO:0000313" key="9">
    <source>
        <dbReference type="Proteomes" id="UP000516424"/>
    </source>
</evidence>
<gene>
    <name evidence="8" type="ORF">EMQ_0196</name>
</gene>
<dbReference type="AlphaFoldDB" id="A0AB33I6N8"/>
<feature type="domain" description="Type II secretion system protein GspF" evidence="7">
    <location>
        <begin position="128"/>
        <end position="249"/>
    </location>
</feature>
<feature type="transmembrane region" description="Helical" evidence="6">
    <location>
        <begin position="90"/>
        <end position="107"/>
    </location>
</feature>
<reference evidence="8 9" key="1">
    <citation type="journal article" date="2011" name="Microbiology">
        <title>Transcriptome response to different carbon sources in Acetobacter aceti.</title>
        <authorList>
            <person name="Sakurai K."/>
            <person name="Arai H."/>
            <person name="Ishii M."/>
            <person name="Igarashi Y."/>
        </authorList>
    </citation>
    <scope>NUCLEOTIDE SEQUENCE [LARGE SCALE GENOMIC DNA]</scope>
    <source>
        <strain evidence="8 9">NBRC 14818</strain>
    </source>
</reference>